<evidence type="ECO:0000313" key="3">
    <source>
        <dbReference type="EMBL" id="SES47409.1"/>
    </source>
</evidence>
<evidence type="ECO:0000313" key="4">
    <source>
        <dbReference type="Proteomes" id="UP000199019"/>
    </source>
</evidence>
<evidence type="ECO:0000259" key="2">
    <source>
        <dbReference type="Pfam" id="PF00814"/>
    </source>
</evidence>
<accession>A0A1H9XN00</accession>
<dbReference type="OrthoDB" id="9809995at2"/>
<dbReference type="GO" id="GO:0005829">
    <property type="term" value="C:cytosol"/>
    <property type="evidence" value="ECO:0007669"/>
    <property type="project" value="TreeGrafter"/>
</dbReference>
<dbReference type="PANTHER" id="PTHR11735:SF11">
    <property type="entry name" value="TRNA THREONYLCARBAMOYLADENOSINE BIOSYNTHESIS PROTEIN TSAB"/>
    <property type="match status" value="1"/>
</dbReference>
<sequence length="233" mass="23879">MLLLAIDTSTSAIAVALHDGRRVLAERSTIDARHHTEHVAPSITAVLDDAGHSAADVTAVAVGVGPGPFTGLRVGMVTATVFGHARGIPVHGVCSLDALAHEAVATGAVQGEFVVATDARRKEVYWARYAAEAADGAPRARRLTDPAVDYPATVAEQLDGAPVVGRGAVLYPELLGPQAGPLDVSAAHLAAVALQALGEGAALPVEPLYLRRPDAAPSHPRKPVTQAAPHGRA</sequence>
<organism evidence="3 4">
    <name type="scientific">Pedococcus cremeus</name>
    <dbReference type="NCBI Taxonomy" id="587636"/>
    <lineage>
        <taxon>Bacteria</taxon>
        <taxon>Bacillati</taxon>
        <taxon>Actinomycetota</taxon>
        <taxon>Actinomycetes</taxon>
        <taxon>Micrococcales</taxon>
        <taxon>Intrasporangiaceae</taxon>
        <taxon>Pedococcus</taxon>
    </lineage>
</organism>
<reference evidence="4" key="1">
    <citation type="submission" date="2016-10" db="EMBL/GenBank/DDBJ databases">
        <authorList>
            <person name="Varghese N."/>
            <person name="Submissions S."/>
        </authorList>
    </citation>
    <scope>NUCLEOTIDE SEQUENCE [LARGE SCALE GENOMIC DNA]</scope>
    <source>
        <strain evidence="4">CGMCC 1.6963</strain>
    </source>
</reference>
<dbReference type="InterPro" id="IPR000905">
    <property type="entry name" value="Gcp-like_dom"/>
</dbReference>
<dbReference type="CDD" id="cd24032">
    <property type="entry name" value="ASKHA_NBD_TsaB"/>
    <property type="match status" value="1"/>
</dbReference>
<dbReference type="GO" id="GO:0002949">
    <property type="term" value="P:tRNA threonylcarbamoyladenosine modification"/>
    <property type="evidence" value="ECO:0007669"/>
    <property type="project" value="InterPro"/>
</dbReference>
<dbReference type="InterPro" id="IPR043129">
    <property type="entry name" value="ATPase_NBD"/>
</dbReference>
<dbReference type="Gene3D" id="3.30.420.40">
    <property type="match status" value="2"/>
</dbReference>
<gene>
    <name evidence="3" type="ORF">SAMN05216199_4073</name>
</gene>
<dbReference type="STRING" id="587636.SAMN05216199_4073"/>
<dbReference type="RefSeq" id="WP_091762185.1">
    <property type="nucleotide sequence ID" value="NZ_FOHB01000009.1"/>
</dbReference>
<feature type="region of interest" description="Disordered" evidence="1">
    <location>
        <begin position="212"/>
        <end position="233"/>
    </location>
</feature>
<name>A0A1H9XN00_9MICO</name>
<dbReference type="NCBIfam" id="TIGR03725">
    <property type="entry name" value="T6A_YeaZ"/>
    <property type="match status" value="1"/>
</dbReference>
<keyword evidence="4" id="KW-1185">Reference proteome</keyword>
<dbReference type="EMBL" id="FOHB01000009">
    <property type="protein sequence ID" value="SES47409.1"/>
    <property type="molecule type" value="Genomic_DNA"/>
</dbReference>
<proteinExistence type="predicted"/>
<dbReference type="Pfam" id="PF00814">
    <property type="entry name" value="TsaD"/>
    <property type="match status" value="1"/>
</dbReference>
<dbReference type="PANTHER" id="PTHR11735">
    <property type="entry name" value="TRNA N6-ADENOSINE THREONYLCARBAMOYLTRANSFERASE"/>
    <property type="match status" value="1"/>
</dbReference>
<feature type="domain" description="Gcp-like" evidence="2">
    <location>
        <begin position="31"/>
        <end position="155"/>
    </location>
</feature>
<protein>
    <submittedName>
        <fullName evidence="3">tRNA threonylcarbamoyl adenosine modification protein YeaZ</fullName>
    </submittedName>
</protein>
<dbReference type="SUPFAM" id="SSF53067">
    <property type="entry name" value="Actin-like ATPase domain"/>
    <property type="match status" value="2"/>
</dbReference>
<dbReference type="InterPro" id="IPR022496">
    <property type="entry name" value="T6A_TsaB"/>
</dbReference>
<dbReference type="AlphaFoldDB" id="A0A1H9XN00"/>
<evidence type="ECO:0000256" key="1">
    <source>
        <dbReference type="SAM" id="MobiDB-lite"/>
    </source>
</evidence>
<dbReference type="Proteomes" id="UP000199019">
    <property type="component" value="Unassembled WGS sequence"/>
</dbReference>